<evidence type="ECO:0000256" key="6">
    <source>
        <dbReference type="ARBA" id="ARBA00022989"/>
    </source>
</evidence>
<dbReference type="CDD" id="cd00063">
    <property type="entry name" value="FN3"/>
    <property type="match status" value="2"/>
</dbReference>
<dbReference type="PANTHER" id="PTHR48423:SF2">
    <property type="entry name" value="INTERLEUKIN-12 RECEPTOR SUBUNIT BETA-2"/>
    <property type="match status" value="1"/>
</dbReference>
<dbReference type="Proteomes" id="UP000314982">
    <property type="component" value="Unassembled WGS sequence"/>
</dbReference>
<dbReference type="SMART" id="SM00060">
    <property type="entry name" value="FN3"/>
    <property type="match status" value="4"/>
</dbReference>
<evidence type="ECO:0000256" key="11">
    <source>
        <dbReference type="SAM" id="Phobius"/>
    </source>
</evidence>
<evidence type="ECO:0000256" key="3">
    <source>
        <dbReference type="ARBA" id="ARBA00022692"/>
    </source>
</evidence>
<dbReference type="AlphaFoldDB" id="A0A4W5J9B1"/>
<proteinExistence type="inferred from homology"/>
<feature type="chain" id="PRO_5021188481" description="Fibronectin type-III domain-containing protein" evidence="12">
    <location>
        <begin position="40"/>
        <end position="851"/>
    </location>
</feature>
<name>A0A4W5J9B1_9TELE</name>
<keyword evidence="5" id="KW-0677">Repeat</keyword>
<dbReference type="Ensembl" id="ENSHHUT00000000826.1">
    <property type="protein sequence ID" value="ENSHHUP00000000803.1"/>
    <property type="gene ID" value="ENSHHUG00000000541.1"/>
</dbReference>
<feature type="domain" description="Fibronectin type-III" evidence="13">
    <location>
        <begin position="231"/>
        <end position="326"/>
    </location>
</feature>
<keyword evidence="9" id="KW-0325">Glycoprotein</keyword>
<evidence type="ECO:0000256" key="7">
    <source>
        <dbReference type="ARBA" id="ARBA00023136"/>
    </source>
</evidence>
<comment type="subcellular location">
    <subcellularLocation>
        <location evidence="1">Membrane</location>
        <topology evidence="1">Single-pass type I membrane protein</topology>
    </subcellularLocation>
</comment>
<dbReference type="SUPFAM" id="SSF49265">
    <property type="entry name" value="Fibronectin type III"/>
    <property type="match status" value="3"/>
</dbReference>
<evidence type="ECO:0000256" key="4">
    <source>
        <dbReference type="ARBA" id="ARBA00022729"/>
    </source>
</evidence>
<evidence type="ECO:0000256" key="1">
    <source>
        <dbReference type="ARBA" id="ARBA00004479"/>
    </source>
</evidence>
<sequence>MQLTTGSEQPGGPMAYSPHGWWSILIGITMLCAIGSSRADKPCTASSSVGDLVLLGSSFQVFCTYQASCRATKSMHIDKKKTNKMESYNSTTIFLNVTNISKNTTYTCLCEGEPEPCGLDIDTGYPPDLPENVTCVQKGQFGEVMCRWRRGRETHLTTTLELWVRAVFGNSTAGSVSYPGSGSRSDPGLVSVNFPVSGSLQTEYSVWASSSNKLGSAVSTTFNFTLDHIVQPFPPAVSQVECWSLGCNFRVEGAQGAQLLEVQQRAAQEPGPWILHPHTAGSVWNQSIVSLQPYTKYEFQARVRLSHRRGIWSDWSQPVSNWTQEEAPAKALDVWYTTSNSPNNSITLHWKRLSDTEARGKIRGYKVIVHDTLAGKSESNTINNHISGLSCSRCDVTVYALNSRGSSPPAHFTIPLRAAQPPQNVMCRNHSNHSVTISWRRPVTAGAASGTGDGAVSGYLLEWFPVGRQVEKLRWKRLGPNETHTVIRDNIKPFECYEGAVYALYEQAVGRAQFEDFYTLELVPSAGPSVHQPVVEGDKVTVSWSEVPQEHRRGCVINYTIYVVNSEGKYVRNYVCRASERSFTIRGLPPEENYHLWMTASTASGQGPRAGHSVSFFIKPQSLLSDSWLYTMVLVGIISFPVFFVLLCLYQVSSLRRRVSALVHCLMPDIVPDPANSKWAKECAKEKGELTLHLYLSESSVSEEEEPDTVEVQELPEGSWSSWNPAQHTDSSRTLEGAIHPTLHLLFMPQQIPATDPSTTAYFQSSYLKSFSQESGSSGQTQDSQGTDMTVDYISTHVLEGREEKEEEGLDVMGFFSCPQNPLSPFMNPLMSFEGKLTLDAVRIDCSEFLD</sequence>
<evidence type="ECO:0000256" key="2">
    <source>
        <dbReference type="ARBA" id="ARBA00008921"/>
    </source>
</evidence>
<dbReference type="PANTHER" id="PTHR48423">
    <property type="entry name" value="INTERLEUKIN-27 RECEPTOR SUBUNIT ALPHA"/>
    <property type="match status" value="1"/>
</dbReference>
<keyword evidence="7 11" id="KW-0472">Membrane</keyword>
<organism evidence="14 15">
    <name type="scientific">Hucho hucho</name>
    <name type="common">huchen</name>
    <dbReference type="NCBI Taxonomy" id="62062"/>
    <lineage>
        <taxon>Eukaryota</taxon>
        <taxon>Metazoa</taxon>
        <taxon>Chordata</taxon>
        <taxon>Craniata</taxon>
        <taxon>Vertebrata</taxon>
        <taxon>Euteleostomi</taxon>
        <taxon>Actinopterygii</taxon>
        <taxon>Neopterygii</taxon>
        <taxon>Teleostei</taxon>
        <taxon>Protacanthopterygii</taxon>
        <taxon>Salmoniformes</taxon>
        <taxon>Salmonidae</taxon>
        <taxon>Salmoninae</taxon>
        <taxon>Hucho</taxon>
    </lineage>
</organism>
<keyword evidence="3 11" id="KW-0812">Transmembrane</keyword>
<evidence type="ECO:0000313" key="15">
    <source>
        <dbReference type="Proteomes" id="UP000314982"/>
    </source>
</evidence>
<feature type="domain" description="Fibronectin type-III" evidence="13">
    <location>
        <begin position="421"/>
        <end position="525"/>
    </location>
</feature>
<keyword evidence="15" id="KW-1185">Reference proteome</keyword>
<dbReference type="InterPro" id="IPR036116">
    <property type="entry name" value="FN3_sf"/>
</dbReference>
<feature type="transmembrane region" description="Helical" evidence="11">
    <location>
        <begin position="628"/>
        <end position="650"/>
    </location>
</feature>
<dbReference type="InterPro" id="IPR003961">
    <property type="entry name" value="FN3_dom"/>
</dbReference>
<dbReference type="InterPro" id="IPR013783">
    <property type="entry name" value="Ig-like_fold"/>
</dbReference>
<dbReference type="STRING" id="62062.ENSHHUP00000000803"/>
<evidence type="ECO:0000256" key="8">
    <source>
        <dbReference type="ARBA" id="ARBA00023170"/>
    </source>
</evidence>
<evidence type="ECO:0000256" key="9">
    <source>
        <dbReference type="ARBA" id="ARBA00023180"/>
    </source>
</evidence>
<reference evidence="14" key="2">
    <citation type="submission" date="2025-08" db="UniProtKB">
        <authorList>
            <consortium name="Ensembl"/>
        </authorList>
    </citation>
    <scope>IDENTIFICATION</scope>
</reference>
<dbReference type="GO" id="GO:0005886">
    <property type="term" value="C:plasma membrane"/>
    <property type="evidence" value="ECO:0007669"/>
    <property type="project" value="UniProtKB-ARBA"/>
</dbReference>
<feature type="compositionally biased region" description="Polar residues" evidence="10">
    <location>
        <begin position="719"/>
        <end position="732"/>
    </location>
</feature>
<dbReference type="PROSITE" id="PS50853">
    <property type="entry name" value="FN3"/>
    <property type="match status" value="3"/>
</dbReference>
<comment type="similarity">
    <text evidence="2">Belongs to the type I cytokine receptor family. Type 2 subfamily.</text>
</comment>
<dbReference type="InterPro" id="IPR052672">
    <property type="entry name" value="Type1_Cytokine_Rcpt_Type2"/>
</dbReference>
<keyword evidence="8" id="KW-0675">Receptor</keyword>
<evidence type="ECO:0000259" key="13">
    <source>
        <dbReference type="PROSITE" id="PS50853"/>
    </source>
</evidence>
<keyword evidence="6 11" id="KW-1133">Transmembrane helix</keyword>
<feature type="compositionally biased region" description="Acidic residues" evidence="10">
    <location>
        <begin position="701"/>
        <end position="711"/>
    </location>
</feature>
<evidence type="ECO:0000256" key="5">
    <source>
        <dbReference type="ARBA" id="ARBA00022737"/>
    </source>
</evidence>
<reference evidence="14" key="3">
    <citation type="submission" date="2025-09" db="UniProtKB">
        <authorList>
            <consortium name="Ensembl"/>
        </authorList>
    </citation>
    <scope>IDENTIFICATION</scope>
</reference>
<evidence type="ECO:0000256" key="10">
    <source>
        <dbReference type="SAM" id="MobiDB-lite"/>
    </source>
</evidence>
<feature type="signal peptide" evidence="12">
    <location>
        <begin position="1"/>
        <end position="39"/>
    </location>
</feature>
<evidence type="ECO:0000313" key="14">
    <source>
        <dbReference type="Ensembl" id="ENSHHUP00000000803.1"/>
    </source>
</evidence>
<dbReference type="Pfam" id="PF00041">
    <property type="entry name" value="fn3"/>
    <property type="match status" value="1"/>
</dbReference>
<feature type="domain" description="Fibronectin type-III" evidence="13">
    <location>
        <begin position="526"/>
        <end position="621"/>
    </location>
</feature>
<feature type="region of interest" description="Disordered" evidence="10">
    <location>
        <begin position="699"/>
        <end position="732"/>
    </location>
</feature>
<protein>
    <recommendedName>
        <fullName evidence="13">Fibronectin type-III domain-containing protein</fullName>
    </recommendedName>
</protein>
<dbReference type="GeneTree" id="ENSGT00940000155776"/>
<evidence type="ECO:0000256" key="12">
    <source>
        <dbReference type="SAM" id="SignalP"/>
    </source>
</evidence>
<reference evidence="15" key="1">
    <citation type="submission" date="2018-06" db="EMBL/GenBank/DDBJ databases">
        <title>Genome assembly of Danube salmon.</title>
        <authorList>
            <person name="Macqueen D.J."/>
            <person name="Gundappa M.K."/>
        </authorList>
    </citation>
    <scope>NUCLEOTIDE SEQUENCE [LARGE SCALE GENOMIC DNA]</scope>
</reference>
<keyword evidence="4 12" id="KW-0732">Signal</keyword>
<accession>A0A4W5J9B1</accession>
<dbReference type="Gene3D" id="2.60.40.10">
    <property type="entry name" value="Immunoglobulins"/>
    <property type="match status" value="5"/>
</dbReference>